<dbReference type="PANTHER" id="PTHR34978:SF3">
    <property type="entry name" value="SLR0241 PROTEIN"/>
    <property type="match status" value="1"/>
</dbReference>
<dbReference type="GO" id="GO:0004222">
    <property type="term" value="F:metalloendopeptidase activity"/>
    <property type="evidence" value="ECO:0007669"/>
    <property type="project" value="InterPro"/>
</dbReference>
<evidence type="ECO:0000256" key="5">
    <source>
        <dbReference type="ARBA" id="ARBA00023049"/>
    </source>
</evidence>
<dbReference type="Pfam" id="PF01435">
    <property type="entry name" value="Peptidase_M48"/>
    <property type="match status" value="1"/>
</dbReference>
<keyword evidence="2" id="KW-0479">Metal-binding</keyword>
<evidence type="ECO:0000256" key="2">
    <source>
        <dbReference type="ARBA" id="ARBA00022723"/>
    </source>
</evidence>
<dbReference type="GO" id="GO:0046872">
    <property type="term" value="F:metal ion binding"/>
    <property type="evidence" value="ECO:0007669"/>
    <property type="project" value="UniProtKB-KW"/>
</dbReference>
<dbReference type="PANTHER" id="PTHR34978">
    <property type="entry name" value="POSSIBLE SENSOR-TRANSDUCER PROTEIN BLAR"/>
    <property type="match status" value="1"/>
</dbReference>
<keyword evidence="7" id="KW-1133">Transmembrane helix</keyword>
<keyword evidence="4 6" id="KW-0862">Zinc</keyword>
<keyword evidence="5 6" id="KW-0482">Metalloprotease</keyword>
<dbReference type="AlphaFoldDB" id="A0A4Q7UUM6"/>
<organism evidence="9 10">
    <name type="scientific">Pseudonocardia sediminis</name>
    <dbReference type="NCBI Taxonomy" id="1397368"/>
    <lineage>
        <taxon>Bacteria</taxon>
        <taxon>Bacillati</taxon>
        <taxon>Actinomycetota</taxon>
        <taxon>Actinomycetes</taxon>
        <taxon>Pseudonocardiales</taxon>
        <taxon>Pseudonocardiaceae</taxon>
        <taxon>Pseudonocardia</taxon>
    </lineage>
</organism>
<dbReference type="InterPro" id="IPR001915">
    <property type="entry name" value="Peptidase_M48"/>
</dbReference>
<keyword evidence="1 6" id="KW-0645">Protease</keyword>
<dbReference type="Gene3D" id="3.30.2010.10">
    <property type="entry name" value="Metalloproteases ('zincins'), catalytic domain"/>
    <property type="match status" value="1"/>
</dbReference>
<dbReference type="InterPro" id="IPR052173">
    <property type="entry name" value="Beta-lactam_resp_regulator"/>
</dbReference>
<keyword evidence="7" id="KW-0812">Transmembrane</keyword>
<feature type="domain" description="Peptidase M48" evidence="8">
    <location>
        <begin position="143"/>
        <end position="197"/>
    </location>
</feature>
<dbReference type="EMBL" id="SHKL01000001">
    <property type="protein sequence ID" value="RZT85657.1"/>
    <property type="molecule type" value="Genomic_DNA"/>
</dbReference>
<evidence type="ECO:0000313" key="10">
    <source>
        <dbReference type="Proteomes" id="UP000291591"/>
    </source>
</evidence>
<accession>A0A4Q7UUM6</accession>
<comment type="similarity">
    <text evidence="6">Belongs to the peptidase M48 family.</text>
</comment>
<comment type="cofactor">
    <cofactor evidence="6">
        <name>Zn(2+)</name>
        <dbReference type="ChEBI" id="CHEBI:29105"/>
    </cofactor>
    <text evidence="6">Binds 1 zinc ion per subunit.</text>
</comment>
<name>A0A4Q7UUM6_PSEST</name>
<feature type="transmembrane region" description="Helical" evidence="7">
    <location>
        <begin position="287"/>
        <end position="310"/>
    </location>
</feature>
<comment type="caution">
    <text evidence="9">The sequence shown here is derived from an EMBL/GenBank/DDBJ whole genome shotgun (WGS) entry which is preliminary data.</text>
</comment>
<evidence type="ECO:0000256" key="6">
    <source>
        <dbReference type="RuleBase" id="RU003983"/>
    </source>
</evidence>
<keyword evidence="3 6" id="KW-0378">Hydrolase</keyword>
<evidence type="ECO:0000256" key="1">
    <source>
        <dbReference type="ARBA" id="ARBA00022670"/>
    </source>
</evidence>
<feature type="transmembrane region" description="Helical" evidence="7">
    <location>
        <begin position="38"/>
        <end position="58"/>
    </location>
</feature>
<evidence type="ECO:0000256" key="4">
    <source>
        <dbReference type="ARBA" id="ARBA00022833"/>
    </source>
</evidence>
<dbReference type="Proteomes" id="UP000291591">
    <property type="component" value="Unassembled WGS sequence"/>
</dbReference>
<dbReference type="GO" id="GO:0006508">
    <property type="term" value="P:proteolysis"/>
    <property type="evidence" value="ECO:0007669"/>
    <property type="project" value="UniProtKB-KW"/>
</dbReference>
<protein>
    <submittedName>
        <fullName evidence="9">Zn-dependent protease with chaperone function</fullName>
    </submittedName>
</protein>
<evidence type="ECO:0000259" key="8">
    <source>
        <dbReference type="Pfam" id="PF01435"/>
    </source>
</evidence>
<feature type="transmembrane region" description="Helical" evidence="7">
    <location>
        <begin position="88"/>
        <end position="107"/>
    </location>
</feature>
<reference evidence="9 10" key="1">
    <citation type="submission" date="2019-02" db="EMBL/GenBank/DDBJ databases">
        <title>Sequencing the genomes of 1000 actinobacteria strains.</title>
        <authorList>
            <person name="Klenk H.-P."/>
        </authorList>
    </citation>
    <scope>NUCLEOTIDE SEQUENCE [LARGE SCALE GENOMIC DNA]</scope>
    <source>
        <strain evidence="9 10">DSM 45779</strain>
    </source>
</reference>
<evidence type="ECO:0000313" key="9">
    <source>
        <dbReference type="EMBL" id="RZT85657.1"/>
    </source>
</evidence>
<evidence type="ECO:0000256" key="3">
    <source>
        <dbReference type="ARBA" id="ARBA00022801"/>
    </source>
</evidence>
<proteinExistence type="inferred from homology"/>
<keyword evidence="7" id="KW-0472">Membrane</keyword>
<sequence length="313" mass="32908">MITALVLVVGVVTTGVAMPAVLSTLSRTSLSPAAHLCMWWSAIASTGLSAVAALLVLLLPGHGGLAAAEWLLASCWAALRSGPLHLDGAAAFAVTALLAVAAVRATTRIGRSLATVRNRSRTLLTMLGPIGEWEQGVLWIDHSDALAFSLGGRAQAVVASTGLRRRLGASEIQAVLDHERSHLVGRHHVQVLIAEALARALPVLPLFRRAPQAIRHLVELAADERAARYNDRTVLRRALLGIASGGHSEVPPGALGAAGTSVEHRLRRLTHDQRQHSRERQIGECTLAIVTGTMLPLLAGSAAALLLFLVSCA</sequence>
<gene>
    <name evidence="9" type="ORF">EV383_2534</name>
</gene>
<evidence type="ECO:0000256" key="7">
    <source>
        <dbReference type="SAM" id="Phobius"/>
    </source>
</evidence>
<keyword evidence="10" id="KW-1185">Reference proteome</keyword>
<dbReference type="CDD" id="cd07326">
    <property type="entry name" value="M56_BlaR1_MecR1_like"/>
    <property type="match status" value="1"/>
</dbReference>